<dbReference type="PIRSF" id="PIRSF036417">
    <property type="entry name" value="3-ktacl-CoA_syn"/>
    <property type="match status" value="1"/>
</dbReference>
<dbReference type="InterPro" id="IPR016039">
    <property type="entry name" value="Thiolase-like"/>
</dbReference>
<dbReference type="Pfam" id="PF08541">
    <property type="entry name" value="ACP_syn_III_C"/>
    <property type="match status" value="1"/>
</dbReference>
<feature type="transmembrane region" description="Helical" evidence="12">
    <location>
        <begin position="99"/>
        <end position="118"/>
    </location>
</feature>
<organism evidence="15 16">
    <name type="scientific">Hibiscus syriacus</name>
    <name type="common">Rose of Sharon</name>
    <dbReference type="NCBI Taxonomy" id="106335"/>
    <lineage>
        <taxon>Eukaryota</taxon>
        <taxon>Viridiplantae</taxon>
        <taxon>Streptophyta</taxon>
        <taxon>Embryophyta</taxon>
        <taxon>Tracheophyta</taxon>
        <taxon>Spermatophyta</taxon>
        <taxon>Magnoliopsida</taxon>
        <taxon>eudicotyledons</taxon>
        <taxon>Gunneridae</taxon>
        <taxon>Pentapetalae</taxon>
        <taxon>rosids</taxon>
        <taxon>malvids</taxon>
        <taxon>Malvales</taxon>
        <taxon>Malvaceae</taxon>
        <taxon>Malvoideae</taxon>
        <taxon>Hibiscus</taxon>
    </lineage>
</organism>
<feature type="active site" evidence="11">
    <location>
        <position position="457"/>
    </location>
</feature>
<feature type="active site" evidence="11">
    <location>
        <position position="461"/>
    </location>
</feature>
<keyword evidence="5 12" id="KW-0812">Transmembrane</keyword>
<keyword evidence="16" id="KW-1185">Reference proteome</keyword>
<dbReference type="GO" id="GO:0006633">
    <property type="term" value="P:fatty acid biosynthetic process"/>
    <property type="evidence" value="ECO:0007669"/>
    <property type="project" value="UniProtKB-UniPathway"/>
</dbReference>
<dbReference type="OrthoDB" id="329835at2759"/>
<gene>
    <name evidence="15" type="ORF">F3Y22_tig00116951pilonHSYRG00352</name>
</gene>
<feature type="domain" description="Beta-ketoacyl-[acyl-carrier-protein] synthase III C-terminal" evidence="14">
    <location>
        <begin position="423"/>
        <end position="503"/>
    </location>
</feature>
<dbReference type="SUPFAM" id="SSF53901">
    <property type="entry name" value="Thiolase-like"/>
    <property type="match status" value="2"/>
</dbReference>
<feature type="domain" description="FAE" evidence="13">
    <location>
        <begin position="116"/>
        <end position="405"/>
    </location>
</feature>
<proteinExistence type="inferred from homology"/>
<feature type="transmembrane region" description="Helical" evidence="12">
    <location>
        <begin position="56"/>
        <end position="78"/>
    </location>
</feature>
<dbReference type="Gene3D" id="3.40.47.10">
    <property type="match status" value="1"/>
</dbReference>
<keyword evidence="7 12" id="KW-0472">Membrane</keyword>
<dbReference type="Pfam" id="PF08392">
    <property type="entry name" value="FAE1_CUT1_RppA"/>
    <property type="match status" value="1"/>
</dbReference>
<evidence type="ECO:0000256" key="2">
    <source>
        <dbReference type="ARBA" id="ARBA00005194"/>
    </source>
</evidence>
<name>A0A6A2XW58_HIBSY</name>
<evidence type="ECO:0000256" key="6">
    <source>
        <dbReference type="ARBA" id="ARBA00022989"/>
    </source>
</evidence>
<evidence type="ECO:0000256" key="7">
    <source>
        <dbReference type="ARBA" id="ARBA00023136"/>
    </source>
</evidence>
<comment type="similarity">
    <text evidence="3 10">Belongs to the thiolase-like superfamily. Chalcone/stilbene synthases family.</text>
</comment>
<evidence type="ECO:0000256" key="1">
    <source>
        <dbReference type="ARBA" id="ARBA00004370"/>
    </source>
</evidence>
<dbReference type="CDD" id="cd00831">
    <property type="entry name" value="CHS_like"/>
    <property type="match status" value="1"/>
</dbReference>
<evidence type="ECO:0000256" key="5">
    <source>
        <dbReference type="ARBA" id="ARBA00022692"/>
    </source>
</evidence>
<reference evidence="15" key="1">
    <citation type="submission" date="2019-09" db="EMBL/GenBank/DDBJ databases">
        <title>Draft genome information of white flower Hibiscus syriacus.</title>
        <authorList>
            <person name="Kim Y.-M."/>
        </authorList>
    </citation>
    <scope>NUCLEOTIDE SEQUENCE [LARGE SCALE GENOMIC DNA]</scope>
    <source>
        <strain evidence="15">YM2019G1</strain>
    </source>
</reference>
<evidence type="ECO:0000256" key="3">
    <source>
        <dbReference type="ARBA" id="ARBA00005531"/>
    </source>
</evidence>
<dbReference type="InterPro" id="IPR013601">
    <property type="entry name" value="FAE1_typ3_polyketide_synth"/>
</dbReference>
<feature type="active site" evidence="11">
    <location>
        <position position="261"/>
    </location>
</feature>
<evidence type="ECO:0000256" key="10">
    <source>
        <dbReference type="PIRNR" id="PIRNR036417"/>
    </source>
</evidence>
<dbReference type="UniPathway" id="UPA00094"/>
<evidence type="ECO:0000256" key="9">
    <source>
        <dbReference type="ARBA" id="ARBA00047375"/>
    </source>
</evidence>
<evidence type="ECO:0000259" key="13">
    <source>
        <dbReference type="Pfam" id="PF08392"/>
    </source>
</evidence>
<dbReference type="EC" id="2.3.1.-" evidence="10"/>
<sequence>MDKDSIQMDKERLTAEMAFKDSSSAVIKIRKRLPDFLQSVKLKYVKLGYGYSCNPATILMVVLILPLFFATLVQFIDLKLDRVFELWTNQALRLESIDAATRLAGSLVLFFFFALYLAKRSRPVYLVDFACYKPENDDRKMSVHSFLKMTEDTGAFTEDTLQFQRRVSTRSGLGDETYFPRGITSRPPNLSMEEARAEAEAVIFGALDSLFVKTGVNPKDVGILIVNCSLFNPTPSLSAMIVNHYKLRTNINSYNLGGMGCSAGLISIELAQSLLQANPNTYAVVVSTENITLNWYFGNDRSMLLSNCIFRMGGAAVLLSNKARDKDVSKYQLVHLVRTHKGADDKHYNCVYQREDDKGTVGVSLARELMAVAGEALKTNITTLGPLVLPFTEQLMFFVTLVRKKIFKAKVKPYIPDFKLAFEHFCIHAGGRAVLDEIQKNLRLTDWHMEPSRMTLHRFGNTSSSSLWYELAYMEAKGRVSGGDRVWQIAFGSGFKCNSAVWRALSSSPMKELGGNPWKGEIDKQPVKVPIA</sequence>
<evidence type="ECO:0000313" key="15">
    <source>
        <dbReference type="EMBL" id="KAE8660537.1"/>
    </source>
</evidence>
<comment type="subcellular location">
    <subcellularLocation>
        <location evidence="1">Membrane</location>
    </subcellularLocation>
</comment>
<dbReference type="GO" id="GO:0016020">
    <property type="term" value="C:membrane"/>
    <property type="evidence" value="ECO:0007669"/>
    <property type="project" value="UniProtKB-SubCell"/>
</dbReference>
<keyword evidence="6 12" id="KW-1133">Transmembrane helix</keyword>
<dbReference type="FunFam" id="3.40.47.10:FF:000028">
    <property type="entry name" value="3-ketoacyl-CoA synthase"/>
    <property type="match status" value="1"/>
</dbReference>
<evidence type="ECO:0000259" key="14">
    <source>
        <dbReference type="Pfam" id="PF08541"/>
    </source>
</evidence>
<dbReference type="AlphaFoldDB" id="A0A6A2XW58"/>
<evidence type="ECO:0000256" key="12">
    <source>
        <dbReference type="SAM" id="Phobius"/>
    </source>
</evidence>
<feature type="active site" evidence="11">
    <location>
        <position position="428"/>
    </location>
</feature>
<dbReference type="EMBL" id="VEPZ02001731">
    <property type="protein sequence ID" value="KAE8660537.1"/>
    <property type="molecule type" value="Genomic_DNA"/>
</dbReference>
<evidence type="ECO:0000313" key="16">
    <source>
        <dbReference type="Proteomes" id="UP000436088"/>
    </source>
</evidence>
<dbReference type="InterPro" id="IPR012392">
    <property type="entry name" value="3-ktacl-CoA_syn"/>
</dbReference>
<dbReference type="InterPro" id="IPR013747">
    <property type="entry name" value="ACP_syn_III_C"/>
</dbReference>
<evidence type="ECO:0000256" key="8">
    <source>
        <dbReference type="ARBA" id="ARBA00023315"/>
    </source>
</evidence>
<keyword evidence="8 10" id="KW-0012">Acyltransferase</keyword>
<dbReference type="GO" id="GO:0009922">
    <property type="term" value="F:fatty acid elongase activity"/>
    <property type="evidence" value="ECO:0007669"/>
    <property type="project" value="UniProtKB-EC"/>
</dbReference>
<comment type="catalytic activity">
    <reaction evidence="9">
        <text>a very-long-chain acyl-CoA + malonyl-CoA + H(+) = a very-long-chain 3-oxoacyl-CoA + CO2 + CoA</text>
        <dbReference type="Rhea" id="RHEA:32727"/>
        <dbReference type="ChEBI" id="CHEBI:15378"/>
        <dbReference type="ChEBI" id="CHEBI:16526"/>
        <dbReference type="ChEBI" id="CHEBI:57287"/>
        <dbReference type="ChEBI" id="CHEBI:57384"/>
        <dbReference type="ChEBI" id="CHEBI:90725"/>
        <dbReference type="ChEBI" id="CHEBI:90736"/>
        <dbReference type="EC" id="2.3.1.199"/>
    </reaction>
</comment>
<comment type="caution">
    <text evidence="15">The sequence shown here is derived from an EMBL/GenBank/DDBJ whole genome shotgun (WGS) entry which is preliminary data.</text>
</comment>
<protein>
    <recommendedName>
        <fullName evidence="10">3-ketoacyl-CoA synthase</fullName>
        <ecNumber evidence="10">2.3.1.-</ecNumber>
    </recommendedName>
</protein>
<comment type="pathway">
    <text evidence="2 10">Lipid metabolism; fatty acid biosynthesis.</text>
</comment>
<evidence type="ECO:0000256" key="11">
    <source>
        <dbReference type="PIRSR" id="PIRSR036417-1"/>
    </source>
</evidence>
<keyword evidence="4 10" id="KW-0808">Transferase</keyword>
<feature type="active site" evidence="11">
    <location>
        <position position="424"/>
    </location>
</feature>
<dbReference type="Proteomes" id="UP000436088">
    <property type="component" value="Unassembled WGS sequence"/>
</dbReference>
<feature type="active site" evidence="11">
    <location>
        <position position="340"/>
    </location>
</feature>
<accession>A0A6A2XW58</accession>
<evidence type="ECO:0000256" key="4">
    <source>
        <dbReference type="ARBA" id="ARBA00022679"/>
    </source>
</evidence>
<dbReference type="PANTHER" id="PTHR31561">
    <property type="entry name" value="3-KETOACYL-COA SYNTHASE"/>
    <property type="match status" value="1"/>
</dbReference>